<sequence>MFLVKKLLSFLLVFVFIFGLAAPSFSAVQKKKVVQKKRVVKKKSYYRRIVRNWPKGGPRPVFPQDSGQKAVVGTPPPAPKPAPPQPAPKPPAKAGFFAEGGMAGGAVAAELGYGRSFGEKLYLSGAAGYAVGNQYRVLVLDPIRASFDLKQFVVGAGLNYAAYSDYVANIPGFSGTIPNKNLFGFEVFAGKQFGDLIGKIGYSTALGLRAGAAMNF</sequence>
<gene>
    <name evidence="2" type="ORF">A2625_06395</name>
</gene>
<feature type="region of interest" description="Disordered" evidence="1">
    <location>
        <begin position="56"/>
        <end position="90"/>
    </location>
</feature>
<evidence type="ECO:0000313" key="2">
    <source>
        <dbReference type="EMBL" id="OGB89732.1"/>
    </source>
</evidence>
<organism evidence="2 3">
    <name type="scientific">candidate division WOR-1 bacterium RIFCSPHIGHO2_01_FULL_53_15</name>
    <dbReference type="NCBI Taxonomy" id="1802564"/>
    <lineage>
        <taxon>Bacteria</taxon>
        <taxon>Bacillati</taxon>
        <taxon>Saganbacteria</taxon>
    </lineage>
</organism>
<accession>A0A1F4Q3B0</accession>
<evidence type="ECO:0000313" key="3">
    <source>
        <dbReference type="Proteomes" id="UP000178724"/>
    </source>
</evidence>
<dbReference type="Proteomes" id="UP000178724">
    <property type="component" value="Unassembled WGS sequence"/>
</dbReference>
<dbReference type="EMBL" id="METM01000021">
    <property type="protein sequence ID" value="OGB89732.1"/>
    <property type="molecule type" value="Genomic_DNA"/>
</dbReference>
<feature type="compositionally biased region" description="Pro residues" evidence="1">
    <location>
        <begin position="74"/>
        <end position="90"/>
    </location>
</feature>
<evidence type="ECO:0000256" key="1">
    <source>
        <dbReference type="SAM" id="MobiDB-lite"/>
    </source>
</evidence>
<proteinExistence type="predicted"/>
<dbReference type="AlphaFoldDB" id="A0A1F4Q3B0"/>
<comment type="caution">
    <text evidence="2">The sequence shown here is derived from an EMBL/GenBank/DDBJ whole genome shotgun (WGS) entry which is preliminary data.</text>
</comment>
<name>A0A1F4Q3B0_UNCSA</name>
<reference evidence="2 3" key="1">
    <citation type="journal article" date="2016" name="Nat. Commun.">
        <title>Thousands of microbial genomes shed light on interconnected biogeochemical processes in an aquifer system.</title>
        <authorList>
            <person name="Anantharaman K."/>
            <person name="Brown C.T."/>
            <person name="Hug L.A."/>
            <person name="Sharon I."/>
            <person name="Castelle C.J."/>
            <person name="Probst A.J."/>
            <person name="Thomas B.C."/>
            <person name="Singh A."/>
            <person name="Wilkins M.J."/>
            <person name="Karaoz U."/>
            <person name="Brodie E.L."/>
            <person name="Williams K.H."/>
            <person name="Hubbard S.S."/>
            <person name="Banfield J.F."/>
        </authorList>
    </citation>
    <scope>NUCLEOTIDE SEQUENCE [LARGE SCALE GENOMIC DNA]</scope>
</reference>
<protein>
    <submittedName>
        <fullName evidence="2">Uncharacterized protein</fullName>
    </submittedName>
</protein>